<dbReference type="GO" id="GO:0005886">
    <property type="term" value="C:plasma membrane"/>
    <property type="evidence" value="ECO:0007669"/>
    <property type="project" value="TreeGrafter"/>
</dbReference>
<keyword evidence="4" id="KW-1133">Transmembrane helix</keyword>
<dbReference type="Proteomes" id="UP000236214">
    <property type="component" value="Unassembled WGS sequence"/>
</dbReference>
<evidence type="ECO:0000256" key="1">
    <source>
        <dbReference type="ARBA" id="ARBA00022448"/>
    </source>
</evidence>
<feature type="transmembrane region" description="Helical" evidence="4">
    <location>
        <begin position="12"/>
        <end position="38"/>
    </location>
</feature>
<dbReference type="AlphaFoldDB" id="A0A2H6CVU5"/>
<keyword evidence="6" id="KW-1185">Reference proteome</keyword>
<keyword evidence="4" id="KW-0472">Membrane</keyword>
<keyword evidence="4" id="KW-0812">Transmembrane</keyword>
<gene>
    <name evidence="5" type="ORF">TEHN7118_1912</name>
</gene>
<feature type="transmembrane region" description="Helical" evidence="4">
    <location>
        <begin position="58"/>
        <end position="81"/>
    </location>
</feature>
<keyword evidence="3" id="KW-0598">Phosphotransferase system</keyword>
<evidence type="ECO:0000313" key="5">
    <source>
        <dbReference type="EMBL" id="GBD69106.1"/>
    </source>
</evidence>
<proteinExistence type="predicted"/>
<keyword evidence="2" id="KW-0762">Sugar transport</keyword>
<dbReference type="GO" id="GO:0090563">
    <property type="term" value="F:protein-phosphocysteine-sugar phosphotransferase activity"/>
    <property type="evidence" value="ECO:0007669"/>
    <property type="project" value="TreeGrafter"/>
</dbReference>
<dbReference type="InterPro" id="IPR050429">
    <property type="entry name" value="PTS_Glucose_EIICBA"/>
</dbReference>
<name>A0A2H6CVU5_TETHA</name>
<evidence type="ECO:0000256" key="4">
    <source>
        <dbReference type="SAM" id="Phobius"/>
    </source>
</evidence>
<evidence type="ECO:0000256" key="3">
    <source>
        <dbReference type="ARBA" id="ARBA00022683"/>
    </source>
</evidence>
<evidence type="ECO:0000256" key="2">
    <source>
        <dbReference type="ARBA" id="ARBA00022597"/>
    </source>
</evidence>
<accession>A0A2H6CVU5</accession>
<reference evidence="5 6" key="1">
    <citation type="submission" date="2016-05" db="EMBL/GenBank/DDBJ databases">
        <title>Whole genome sequencing of Tetragenococcus halophilus subsp. halophilus NISL 7118.</title>
        <authorList>
            <person name="Shiwa Y."/>
            <person name="Nishimura I."/>
            <person name="Yoshikawa H."/>
            <person name="Koyama Y."/>
            <person name="Oguma T."/>
        </authorList>
    </citation>
    <scope>NUCLEOTIDE SEQUENCE [LARGE SCALE GENOMIC DNA]</scope>
    <source>
        <strain evidence="5 6">NISL 7118</strain>
    </source>
</reference>
<dbReference type="EMBL" id="BDEC01000109">
    <property type="protein sequence ID" value="GBD69106.1"/>
    <property type="molecule type" value="Genomic_DNA"/>
</dbReference>
<sequence>MSNIIEPIEFSFMFISPMLYFVHSILAGIAGIVAYFLNIRLDFSFSANISDYILGFNIGNNVLLIIPVEIVFSFFTILRFII</sequence>
<keyword evidence="1" id="KW-0813">Transport</keyword>
<evidence type="ECO:0000313" key="6">
    <source>
        <dbReference type="Proteomes" id="UP000236214"/>
    </source>
</evidence>
<comment type="caution">
    <text evidence="5">The sequence shown here is derived from an EMBL/GenBank/DDBJ whole genome shotgun (WGS) entry which is preliminary data.</text>
</comment>
<protein>
    <submittedName>
        <fullName evidence="5">Uncharacterized protein</fullName>
    </submittedName>
</protein>
<dbReference type="GO" id="GO:0009401">
    <property type="term" value="P:phosphoenolpyruvate-dependent sugar phosphotransferase system"/>
    <property type="evidence" value="ECO:0007669"/>
    <property type="project" value="UniProtKB-KW"/>
</dbReference>
<organism evidence="5 6">
    <name type="scientific">Tetragenococcus halophilus subsp. halophilus</name>
    <dbReference type="NCBI Taxonomy" id="1513897"/>
    <lineage>
        <taxon>Bacteria</taxon>
        <taxon>Bacillati</taxon>
        <taxon>Bacillota</taxon>
        <taxon>Bacilli</taxon>
        <taxon>Lactobacillales</taxon>
        <taxon>Enterococcaceae</taxon>
        <taxon>Tetragenococcus</taxon>
    </lineage>
</organism>
<dbReference type="PANTHER" id="PTHR30009">
    <property type="entry name" value="CYTOCHROME C-TYPE SYNTHESIS PROTEIN AND PTS TRANSMEMBRANE COMPONENT"/>
    <property type="match status" value="1"/>
</dbReference>